<dbReference type="RefSeq" id="WP_338787350.1">
    <property type="nucleotide sequence ID" value="NZ_CP147403.1"/>
</dbReference>
<accession>A0ABZ2MTG4</accession>
<dbReference type="Proteomes" id="UP001368328">
    <property type="component" value="Chromosome"/>
</dbReference>
<gene>
    <name evidence="1" type="ORF">WCV66_25305</name>
</gene>
<keyword evidence="2" id="KW-1185">Reference proteome</keyword>
<dbReference type="InterPro" id="IPR029149">
    <property type="entry name" value="Creatin/AminoP/Spt16_N"/>
</dbReference>
<evidence type="ECO:0000313" key="2">
    <source>
        <dbReference type="Proteomes" id="UP001368328"/>
    </source>
</evidence>
<proteinExistence type="predicted"/>
<protein>
    <submittedName>
        <fullName evidence="1">Uncharacterized protein</fullName>
    </submittedName>
</protein>
<dbReference type="EMBL" id="CP147403">
    <property type="protein sequence ID" value="WXB88470.1"/>
    <property type="molecule type" value="Genomic_DNA"/>
</dbReference>
<dbReference type="Gene3D" id="3.40.350.10">
    <property type="entry name" value="Creatinase/prolidase N-terminal domain"/>
    <property type="match status" value="1"/>
</dbReference>
<evidence type="ECO:0000313" key="1">
    <source>
        <dbReference type="EMBL" id="WXB88470.1"/>
    </source>
</evidence>
<sequence length="139" mass="16120">MVGTISKRLEYVQLKLAILREYLKEKEYKAVLLRRLDNISWLTCGDLNELPYNLEKEKFGLLITEDQLFLIANNPELSRNIVDEIAGLQITVVQYPYCGNIEKEINGIIGSEKVSSDTDFSIYQTETQQLEELRFSILR</sequence>
<name>A0ABZ2MTG4_9BACI</name>
<organism evidence="1 2">
    <name type="scientific">Metabacillus rhizosphaerae</name>
    <dbReference type="NCBI Taxonomy" id="3117747"/>
    <lineage>
        <taxon>Bacteria</taxon>
        <taxon>Bacillati</taxon>
        <taxon>Bacillota</taxon>
        <taxon>Bacilli</taxon>
        <taxon>Bacillales</taxon>
        <taxon>Bacillaceae</taxon>
        <taxon>Metabacillus</taxon>
    </lineage>
</organism>
<reference evidence="1 2" key="1">
    <citation type="submission" date="2024-02" db="EMBL/GenBank/DDBJ databases">
        <title>Seven novel Bacillus-like species.</title>
        <authorList>
            <person name="Liu G."/>
        </authorList>
    </citation>
    <scope>NUCLEOTIDE SEQUENCE [LARGE SCALE GENOMIC DNA]</scope>
    <source>
        <strain evidence="1 2">FJAT-53654</strain>
    </source>
</reference>